<keyword evidence="1" id="KW-0472">Membrane</keyword>
<evidence type="ECO:0000313" key="3">
    <source>
        <dbReference type="Proteomes" id="UP000294200"/>
    </source>
</evidence>
<comment type="caution">
    <text evidence="2">The sequence shown here is derived from an EMBL/GenBank/DDBJ whole genome shotgun (WGS) entry which is preliminary data.</text>
</comment>
<feature type="transmembrane region" description="Helical" evidence="1">
    <location>
        <begin position="61"/>
        <end position="84"/>
    </location>
</feature>
<gene>
    <name evidence="2" type="ORF">BZM27_32865</name>
</gene>
<evidence type="ECO:0000313" key="2">
    <source>
        <dbReference type="EMBL" id="TCG05546.1"/>
    </source>
</evidence>
<protein>
    <submittedName>
        <fullName evidence="2">Uncharacterized protein</fullName>
    </submittedName>
</protein>
<keyword evidence="1" id="KW-0812">Transmembrane</keyword>
<accession>A0A4R0X5U3</accession>
<dbReference type="AlphaFoldDB" id="A0A4R0X5U3"/>
<keyword evidence="3" id="KW-1185">Reference proteome</keyword>
<dbReference type="EMBL" id="MWML01000160">
    <property type="protein sequence ID" value="TCG05546.1"/>
    <property type="molecule type" value="Genomic_DNA"/>
</dbReference>
<proteinExistence type="predicted"/>
<evidence type="ECO:0000256" key="1">
    <source>
        <dbReference type="SAM" id="Phobius"/>
    </source>
</evidence>
<feature type="transmembrane region" description="Helical" evidence="1">
    <location>
        <begin position="34"/>
        <end position="55"/>
    </location>
</feature>
<organism evidence="2 3">
    <name type="scientific">Paraburkholderia steynii</name>
    <dbReference type="NCBI Taxonomy" id="1245441"/>
    <lineage>
        <taxon>Bacteria</taxon>
        <taxon>Pseudomonadati</taxon>
        <taxon>Pseudomonadota</taxon>
        <taxon>Betaproteobacteria</taxon>
        <taxon>Burkholderiales</taxon>
        <taxon>Burkholderiaceae</taxon>
        <taxon>Paraburkholderia</taxon>
    </lineage>
</organism>
<feature type="transmembrane region" description="Helical" evidence="1">
    <location>
        <begin position="6"/>
        <end position="22"/>
    </location>
</feature>
<sequence length="90" mass="9512">MGPLLLAGLLAVIVVCYVHLEIPKFTRGATRREVAHGVLIATGCAFGTVSAWMPGLVAPRWLAFAAGFGIVHVPAAAILLIRYWRGSGQS</sequence>
<reference evidence="2 3" key="1">
    <citation type="submission" date="2017-02" db="EMBL/GenBank/DDBJ databases">
        <title>Paraburkholderia sophoroidis sp. nov. and Paraburkholderia steynii sp. nov. rhizobial symbionts of the fynbos legume Hypocalyptus sophoroides.</title>
        <authorList>
            <person name="Steenkamp E.T."/>
            <person name="Beukes C.W."/>
            <person name="Van Zyl E."/>
            <person name="Avontuur J."/>
            <person name="Chan W.Y."/>
            <person name="Hassen A."/>
            <person name="Palmer M."/>
            <person name="Mthombeni L."/>
            <person name="Phalane F."/>
            <person name="Sereme K."/>
            <person name="Venter S.N."/>
        </authorList>
    </citation>
    <scope>NUCLEOTIDE SEQUENCE [LARGE SCALE GENOMIC DNA]</scope>
    <source>
        <strain evidence="2 3">HC1.1ba</strain>
    </source>
</reference>
<keyword evidence="1" id="KW-1133">Transmembrane helix</keyword>
<dbReference type="Proteomes" id="UP000294200">
    <property type="component" value="Unassembled WGS sequence"/>
</dbReference>
<name>A0A4R0X5U3_9BURK</name>